<dbReference type="GO" id="GO:0016787">
    <property type="term" value="F:hydrolase activity"/>
    <property type="evidence" value="ECO:0007669"/>
    <property type="project" value="UniProtKB-KW"/>
</dbReference>
<evidence type="ECO:0000313" key="2">
    <source>
        <dbReference type="Proteomes" id="UP000266915"/>
    </source>
</evidence>
<proteinExistence type="predicted"/>
<dbReference type="Gene3D" id="1.10.150.240">
    <property type="entry name" value="Putative phosphatase, domain 2"/>
    <property type="match status" value="1"/>
</dbReference>
<dbReference type="InterPro" id="IPR006439">
    <property type="entry name" value="HAD-SF_hydro_IA"/>
</dbReference>
<sequence>MFFFDCDKTLYDYDFRKRLPALSRLTGVSQYRLAKQWWVGGHEAAANIGEYPTSDDYLAVFAEVTGYPLSLEEWREARAAAMTPVPGVLATLARASTLGTVSLLSNNPIPFRDSFTQLAPEAAALLGENDLVSAVLGAEKPEPRVYTRALSRYGVAPGRTMLIDDSAANCAGAEAVGMHAFQLTKDASGAFDVAGLDAAVDAFVAATP</sequence>
<dbReference type="InterPro" id="IPR023198">
    <property type="entry name" value="PGP-like_dom2"/>
</dbReference>
<protein>
    <submittedName>
        <fullName evidence="1">Putative hydrolase of the HAD superfamily</fullName>
    </submittedName>
</protein>
<dbReference type="EMBL" id="RKHL01000001">
    <property type="protein sequence ID" value="ROR82316.1"/>
    <property type="molecule type" value="Genomic_DNA"/>
</dbReference>
<dbReference type="PANTHER" id="PTHR43611">
    <property type="entry name" value="ALPHA-D-GLUCOSE 1-PHOSPHATE PHOSPHATASE"/>
    <property type="match status" value="1"/>
</dbReference>
<dbReference type="Gene3D" id="3.40.50.1000">
    <property type="entry name" value="HAD superfamily/HAD-like"/>
    <property type="match status" value="1"/>
</dbReference>
<dbReference type="PANTHER" id="PTHR43611:SF3">
    <property type="entry name" value="FLAVIN MONONUCLEOTIDE HYDROLASE 1, CHLOROPLATIC"/>
    <property type="match status" value="1"/>
</dbReference>
<comment type="caution">
    <text evidence="1">The sequence shown here is derived from an EMBL/GenBank/DDBJ whole genome shotgun (WGS) entry which is preliminary data.</text>
</comment>
<evidence type="ECO:0000313" key="1">
    <source>
        <dbReference type="EMBL" id="ROR82316.1"/>
    </source>
</evidence>
<keyword evidence="2" id="KW-1185">Reference proteome</keyword>
<dbReference type="SUPFAM" id="SSF56784">
    <property type="entry name" value="HAD-like"/>
    <property type="match status" value="1"/>
</dbReference>
<dbReference type="InterPro" id="IPR023214">
    <property type="entry name" value="HAD_sf"/>
</dbReference>
<organism evidence="1 2">
    <name type="scientific">Plantibacter flavus</name>
    <dbReference type="NCBI Taxonomy" id="150123"/>
    <lineage>
        <taxon>Bacteria</taxon>
        <taxon>Bacillati</taxon>
        <taxon>Actinomycetota</taxon>
        <taxon>Actinomycetes</taxon>
        <taxon>Micrococcales</taxon>
        <taxon>Microbacteriaceae</taxon>
        <taxon>Plantibacter</taxon>
    </lineage>
</organism>
<gene>
    <name evidence="1" type="ORF">EDD42_2404</name>
</gene>
<dbReference type="NCBIfam" id="TIGR01509">
    <property type="entry name" value="HAD-SF-IA-v3"/>
    <property type="match status" value="1"/>
</dbReference>
<name>A0A3N2C486_9MICO</name>
<dbReference type="InterPro" id="IPR036412">
    <property type="entry name" value="HAD-like_sf"/>
</dbReference>
<dbReference type="Pfam" id="PF00702">
    <property type="entry name" value="Hydrolase"/>
    <property type="match status" value="1"/>
</dbReference>
<dbReference type="AlphaFoldDB" id="A0A3N2C486"/>
<dbReference type="Proteomes" id="UP000266915">
    <property type="component" value="Unassembled WGS sequence"/>
</dbReference>
<accession>A0A3N2C486</accession>
<reference evidence="1 2" key="1">
    <citation type="submission" date="2018-11" db="EMBL/GenBank/DDBJ databases">
        <title>Sequencing the genomes of 1000 actinobacteria strains.</title>
        <authorList>
            <person name="Klenk H.-P."/>
        </authorList>
    </citation>
    <scope>NUCLEOTIDE SEQUENCE [LARGE SCALE GENOMIC DNA]</scope>
    <source>
        <strain evidence="1 2">DSM 14012</strain>
    </source>
</reference>
<dbReference type="SFLD" id="SFLDG01129">
    <property type="entry name" value="C1.5:_HAD__Beta-PGM__Phosphata"/>
    <property type="match status" value="1"/>
</dbReference>
<keyword evidence="1" id="KW-0378">Hydrolase</keyword>
<dbReference type="SFLD" id="SFLDS00003">
    <property type="entry name" value="Haloacid_Dehalogenase"/>
    <property type="match status" value="1"/>
</dbReference>